<proteinExistence type="predicted"/>
<comment type="caution">
    <text evidence="1">The sequence shown here is derived from an EMBL/GenBank/DDBJ whole genome shotgun (WGS) entry which is preliminary data.</text>
</comment>
<dbReference type="EMBL" id="JACSQG010000003">
    <property type="protein sequence ID" value="MBD7977077.1"/>
    <property type="molecule type" value="Genomic_DNA"/>
</dbReference>
<dbReference type="SUPFAM" id="SSF53850">
    <property type="entry name" value="Periplasmic binding protein-like II"/>
    <property type="match status" value="1"/>
</dbReference>
<protein>
    <submittedName>
        <fullName evidence="1">PhnD/SsuA/transferrin family substrate-binding protein</fullName>
    </submittedName>
</protein>
<reference evidence="1 2" key="1">
    <citation type="submission" date="2020-08" db="EMBL/GenBank/DDBJ databases">
        <title>A Genomic Blueprint of the Chicken Gut Microbiome.</title>
        <authorList>
            <person name="Gilroy R."/>
            <person name="Ravi A."/>
            <person name="Getino M."/>
            <person name="Pursley I."/>
            <person name="Horton D.L."/>
            <person name="Alikhan N.-F."/>
            <person name="Baker D."/>
            <person name="Gharbi K."/>
            <person name="Hall N."/>
            <person name="Watson M."/>
            <person name="Adriaenssens E.M."/>
            <person name="Foster-Nyarko E."/>
            <person name="Jarju S."/>
            <person name="Secka A."/>
            <person name="Antonio M."/>
            <person name="Oren A."/>
            <person name="Chaudhuri R."/>
            <person name="La Ragione R.M."/>
            <person name="Hildebrand F."/>
            <person name="Pallen M.J."/>
        </authorList>
    </citation>
    <scope>NUCLEOTIDE SEQUENCE [LARGE SCALE GENOMIC DNA]</scope>
    <source>
        <strain evidence="1 2">Sa2CUA2</strain>
    </source>
</reference>
<accession>A0ABR8TMT9</accession>
<organism evidence="1 2">
    <name type="scientific">Serpens gallinarum</name>
    <dbReference type="NCBI Taxonomy" id="2763075"/>
    <lineage>
        <taxon>Bacteria</taxon>
        <taxon>Pseudomonadati</taxon>
        <taxon>Pseudomonadota</taxon>
        <taxon>Gammaproteobacteria</taxon>
        <taxon>Pseudomonadales</taxon>
        <taxon>Pseudomonadaceae</taxon>
        <taxon>Pseudomonas</taxon>
    </lineage>
</organism>
<gene>
    <name evidence="1" type="ORF">H9642_07710</name>
</gene>
<dbReference type="RefSeq" id="WP_350027857.1">
    <property type="nucleotide sequence ID" value="NZ_JACSQG010000003.1"/>
</dbReference>
<sequence length="93" mass="10336">MERFFAAQVHTGSHPNSLDAMLDKRVDAAFVVSESAGDYLARDLIDQSTLRVLWRSAPIHYDPYVFRGGLCAGLTSRGFFCIPVRDGVCARRS</sequence>
<dbReference type="Proteomes" id="UP000611945">
    <property type="component" value="Unassembled WGS sequence"/>
</dbReference>
<dbReference type="Pfam" id="PF12974">
    <property type="entry name" value="Phosphonate-bd"/>
    <property type="match status" value="1"/>
</dbReference>
<evidence type="ECO:0000313" key="1">
    <source>
        <dbReference type="EMBL" id="MBD7977077.1"/>
    </source>
</evidence>
<evidence type="ECO:0000313" key="2">
    <source>
        <dbReference type="Proteomes" id="UP000611945"/>
    </source>
</evidence>
<keyword evidence="2" id="KW-1185">Reference proteome</keyword>
<name>A0ABR8TMT9_9PSED</name>
<dbReference type="Gene3D" id="3.40.190.10">
    <property type="entry name" value="Periplasmic binding protein-like II"/>
    <property type="match status" value="1"/>
</dbReference>